<organism evidence="5 6">
    <name type="scientific">Pleurotus ostreatus</name>
    <name type="common">Oyster mushroom</name>
    <name type="synonym">White-rot fungus</name>
    <dbReference type="NCBI Taxonomy" id="5322"/>
    <lineage>
        <taxon>Eukaryota</taxon>
        <taxon>Fungi</taxon>
        <taxon>Dikarya</taxon>
        <taxon>Basidiomycota</taxon>
        <taxon>Agaricomycotina</taxon>
        <taxon>Agaricomycetes</taxon>
        <taxon>Agaricomycetidae</taxon>
        <taxon>Agaricales</taxon>
        <taxon>Pleurotineae</taxon>
        <taxon>Pleurotaceae</taxon>
        <taxon>Pleurotus</taxon>
    </lineage>
</organism>
<evidence type="ECO:0000313" key="6">
    <source>
        <dbReference type="Proteomes" id="UP000623687"/>
    </source>
</evidence>
<protein>
    <recommendedName>
        <fullName evidence="7">Glyoxal oxidase</fullName>
    </recommendedName>
</protein>
<dbReference type="Pfam" id="PF07250">
    <property type="entry name" value="Glyoxal_oxid_N"/>
    <property type="match status" value="1"/>
</dbReference>
<evidence type="ECO:0000313" key="5">
    <source>
        <dbReference type="EMBL" id="KAF7420766.1"/>
    </source>
</evidence>
<dbReference type="Gene3D" id="2.130.10.80">
    <property type="entry name" value="Galactose oxidase/kelch, beta-propeller"/>
    <property type="match status" value="1"/>
</dbReference>
<dbReference type="SUPFAM" id="SSF50965">
    <property type="entry name" value="Galactose oxidase, central domain"/>
    <property type="match status" value="1"/>
</dbReference>
<sequence length="558" mass="59925">MRRSYFIPALSLLSTLSSAAPSAPQWSFNLKEATSGIVALESIVVSPTLTIFFNRPSVDPLQFNNHSALGALWDLKTSSVVKPLNVISNTFCGSGALLSNGSMVIRHYHLVSVGGDSGAGVANAGNQAIRIFEPCLSPTGEDCTLFENLETHHLFERRWYASSIRIFDGSLMIVGGTHVTTPFYNVDPVNSFEFFPKKEGAPRPSPFLERSLPANLFPRIFALPDGRVFMVANNQSIIYDIEANTETILPDIPNNVRVTNPIDGSAILLPLSPPDFIPEVLVCGGTATDTIDSELLSTQTPASSQCSRIKLTEEGIKAGWQVEQMLEGRTMPELLHLPNGQILITNGGSTGFAAIGSVADLVGGSNADNAVLTPSLYTPSLPLGRRISNKGMPTTNIPRMYHSSITLTPQGNFLIAGSNPNGNTTMTGVKFPSEFRVETLDPPFMNAERPKLVSVPKKLAFGQKVSVPISIPRGLRTQDIKVSLMDLGFSTHAFHAGARLVFMDATISPGRDLLTFTTPPNGRVYPPGPATIFLTVDDVTSEGAWVMMGSGASPPTLQ</sequence>
<dbReference type="EMBL" id="JACETU010000009">
    <property type="protein sequence ID" value="KAF7420766.1"/>
    <property type="molecule type" value="Genomic_DNA"/>
</dbReference>
<evidence type="ECO:0008006" key="7">
    <source>
        <dbReference type="Google" id="ProtNLM"/>
    </source>
</evidence>
<evidence type="ECO:0000259" key="3">
    <source>
        <dbReference type="Pfam" id="PF07250"/>
    </source>
</evidence>
<dbReference type="InterPro" id="IPR013783">
    <property type="entry name" value="Ig-like_fold"/>
</dbReference>
<name>A0A8H6ZID9_PLEOS</name>
<dbReference type="PANTHER" id="PTHR32208:SF96">
    <property type="entry name" value="GLYOXAL OXIDASE"/>
    <property type="match status" value="1"/>
</dbReference>
<evidence type="ECO:0000256" key="2">
    <source>
        <dbReference type="SAM" id="SignalP"/>
    </source>
</evidence>
<gene>
    <name evidence="5" type="ORF">PC9H_011284</name>
</gene>
<dbReference type="Pfam" id="PF09118">
    <property type="entry name" value="GO-like_E_set"/>
    <property type="match status" value="1"/>
</dbReference>
<dbReference type="Gene3D" id="2.60.40.10">
    <property type="entry name" value="Immunoglobulins"/>
    <property type="match status" value="1"/>
</dbReference>
<dbReference type="InterPro" id="IPR011043">
    <property type="entry name" value="Gal_Oxase/kelch_b-propeller"/>
</dbReference>
<dbReference type="GeneID" id="59381102"/>
<feature type="chain" id="PRO_5034520307" description="Glyoxal oxidase" evidence="2">
    <location>
        <begin position="20"/>
        <end position="558"/>
    </location>
</feature>
<reference evidence="5" key="1">
    <citation type="submission" date="2019-07" db="EMBL/GenBank/DDBJ databases">
        <authorList>
            <person name="Palmer J.M."/>
        </authorList>
    </citation>
    <scope>NUCLEOTIDE SEQUENCE</scope>
    <source>
        <strain evidence="5">PC9</strain>
    </source>
</reference>
<proteinExistence type="predicted"/>
<dbReference type="Proteomes" id="UP000623687">
    <property type="component" value="Unassembled WGS sequence"/>
</dbReference>
<dbReference type="SUPFAM" id="SSF81296">
    <property type="entry name" value="E set domains"/>
    <property type="match status" value="1"/>
</dbReference>
<dbReference type="InterPro" id="IPR015202">
    <property type="entry name" value="GO-like_E_set"/>
</dbReference>
<feature type="signal peptide" evidence="2">
    <location>
        <begin position="1"/>
        <end position="19"/>
    </location>
</feature>
<dbReference type="CDD" id="cd02851">
    <property type="entry name" value="E_set_GO_C"/>
    <property type="match status" value="1"/>
</dbReference>
<evidence type="ECO:0000259" key="4">
    <source>
        <dbReference type="Pfam" id="PF09118"/>
    </source>
</evidence>
<dbReference type="AlphaFoldDB" id="A0A8H6ZID9"/>
<evidence type="ECO:0000256" key="1">
    <source>
        <dbReference type="ARBA" id="ARBA00022729"/>
    </source>
</evidence>
<feature type="domain" description="Galactose oxidase-like Early set" evidence="4">
    <location>
        <begin position="449"/>
        <end position="548"/>
    </location>
</feature>
<dbReference type="InterPro" id="IPR014756">
    <property type="entry name" value="Ig_E-set"/>
</dbReference>
<dbReference type="InterPro" id="IPR037293">
    <property type="entry name" value="Gal_Oxidase_central_sf"/>
</dbReference>
<dbReference type="PANTHER" id="PTHR32208">
    <property type="entry name" value="SECRETED PROTEIN-RELATED"/>
    <property type="match status" value="1"/>
</dbReference>
<comment type="caution">
    <text evidence="5">The sequence shown here is derived from an EMBL/GenBank/DDBJ whole genome shotgun (WGS) entry which is preliminary data.</text>
</comment>
<dbReference type="VEuPathDB" id="FungiDB:PC9H_011284"/>
<accession>A0A8H6ZID9</accession>
<keyword evidence="1 2" id="KW-0732">Signal</keyword>
<dbReference type="OrthoDB" id="2019572at2759"/>
<keyword evidence="6" id="KW-1185">Reference proteome</keyword>
<feature type="domain" description="Glyoxal oxidase N-terminal" evidence="3">
    <location>
        <begin position="71"/>
        <end position="444"/>
    </location>
</feature>
<dbReference type="RefSeq" id="XP_036626624.1">
    <property type="nucleotide sequence ID" value="XM_036780769.1"/>
</dbReference>
<dbReference type="InterPro" id="IPR009880">
    <property type="entry name" value="Glyoxal_oxidase_N"/>
</dbReference>